<keyword evidence="3" id="KW-1185">Reference proteome</keyword>
<dbReference type="Proteomes" id="UP000048926">
    <property type="component" value="Unassembled WGS sequence"/>
</dbReference>
<dbReference type="Pfam" id="PF21880">
    <property type="entry name" value="DUF6916"/>
    <property type="match status" value="1"/>
</dbReference>
<evidence type="ECO:0000313" key="2">
    <source>
        <dbReference type="EMBL" id="CTQ43455.1"/>
    </source>
</evidence>
<evidence type="ECO:0000259" key="1">
    <source>
        <dbReference type="Pfam" id="PF21880"/>
    </source>
</evidence>
<dbReference type="InterPro" id="IPR054209">
    <property type="entry name" value="DUF6916"/>
</dbReference>
<dbReference type="AlphaFoldDB" id="A0A0M6Y013"/>
<reference evidence="3" key="1">
    <citation type="submission" date="2015-07" db="EMBL/GenBank/DDBJ databases">
        <authorList>
            <person name="Rodrigo-Torres Lidia"/>
            <person name="Arahal R.David."/>
        </authorList>
    </citation>
    <scope>NUCLEOTIDE SEQUENCE [LARGE SCALE GENOMIC DNA]</scope>
    <source>
        <strain evidence="3">CECT 4801</strain>
    </source>
</reference>
<sequence>MTDLKTLTLHDFEKLLDQVFEVRSVPADVQLSLVEVKMMGSGERQGGAFSTLWQGPQEPLLEQSIYRLYRPDFGEQDVFLVPVAQKEAGIQYEAVFT</sequence>
<dbReference type="EMBL" id="CXST01000001">
    <property type="protein sequence ID" value="CTQ43455.1"/>
    <property type="molecule type" value="Genomic_DNA"/>
</dbReference>
<gene>
    <name evidence="2" type="ORF">LAL4801_01893</name>
</gene>
<feature type="domain" description="DUF6916" evidence="1">
    <location>
        <begin position="7"/>
        <end position="96"/>
    </location>
</feature>
<dbReference type="OrthoDB" id="8926597at2"/>
<organism evidence="2 3">
    <name type="scientific">Roseibium aggregatum</name>
    <dbReference type="NCBI Taxonomy" id="187304"/>
    <lineage>
        <taxon>Bacteria</taxon>
        <taxon>Pseudomonadati</taxon>
        <taxon>Pseudomonadota</taxon>
        <taxon>Alphaproteobacteria</taxon>
        <taxon>Hyphomicrobiales</taxon>
        <taxon>Stappiaceae</taxon>
        <taxon>Roseibium</taxon>
    </lineage>
</organism>
<protein>
    <recommendedName>
        <fullName evidence="1">DUF6916 domain-containing protein</fullName>
    </recommendedName>
</protein>
<proteinExistence type="predicted"/>
<dbReference type="RefSeq" id="WP_055655594.1">
    <property type="nucleotide sequence ID" value="NZ_CP087156.1"/>
</dbReference>
<evidence type="ECO:0000313" key="3">
    <source>
        <dbReference type="Proteomes" id="UP000048926"/>
    </source>
</evidence>
<accession>A0A0M6Y013</accession>
<name>A0A0M6Y013_9HYPH</name>